<dbReference type="OrthoDB" id="3530064at2"/>
<proteinExistence type="predicted"/>
<dbReference type="InterPro" id="IPR029016">
    <property type="entry name" value="GAF-like_dom_sf"/>
</dbReference>
<dbReference type="RefSeq" id="WP_137246538.1">
    <property type="nucleotide sequence ID" value="NZ_SZQA01000006.1"/>
</dbReference>
<keyword evidence="2" id="KW-1185">Reference proteome</keyword>
<dbReference type="Gene3D" id="3.30.450.40">
    <property type="match status" value="1"/>
</dbReference>
<accession>A0A4U3MKN8</accession>
<name>A0A4U3MKN8_9ACTN</name>
<dbReference type="SUPFAM" id="SSF55781">
    <property type="entry name" value="GAF domain-like"/>
    <property type="match status" value="1"/>
</dbReference>
<comment type="caution">
    <text evidence="1">The sequence shown here is derived from an EMBL/GenBank/DDBJ whole genome shotgun (WGS) entry which is preliminary data.</text>
</comment>
<dbReference type="Proteomes" id="UP000308705">
    <property type="component" value="Unassembled WGS sequence"/>
</dbReference>
<organism evidence="1 2">
    <name type="scientific">Herbidospora galbida</name>
    <dbReference type="NCBI Taxonomy" id="2575442"/>
    <lineage>
        <taxon>Bacteria</taxon>
        <taxon>Bacillati</taxon>
        <taxon>Actinomycetota</taxon>
        <taxon>Actinomycetes</taxon>
        <taxon>Streptosporangiales</taxon>
        <taxon>Streptosporangiaceae</taxon>
        <taxon>Herbidospora</taxon>
    </lineage>
</organism>
<sequence>MSGPGVEFLLANVLQGVADLSGVDGAALRLLDDTDRLRMIGATDEDGWVLERAGCSALSVPLVEGREVIGELTLYTHERHEWSRSEVEKGARLGELVVVALEAMAGGRTESSASGQVR</sequence>
<dbReference type="AlphaFoldDB" id="A0A4U3MKN8"/>
<reference evidence="1 2" key="1">
    <citation type="submission" date="2019-04" db="EMBL/GenBank/DDBJ databases">
        <title>Herbidospora sp. NEAU-GS14.nov., a novel actinomycete isolated from soil.</title>
        <authorList>
            <person name="Han L."/>
        </authorList>
    </citation>
    <scope>NUCLEOTIDE SEQUENCE [LARGE SCALE GENOMIC DNA]</scope>
    <source>
        <strain evidence="1 2">NEAU-GS14</strain>
    </source>
</reference>
<protein>
    <submittedName>
        <fullName evidence="1">GAF domain-containing protein</fullName>
    </submittedName>
</protein>
<evidence type="ECO:0000313" key="1">
    <source>
        <dbReference type="EMBL" id="TKK89480.1"/>
    </source>
</evidence>
<evidence type="ECO:0000313" key="2">
    <source>
        <dbReference type="Proteomes" id="UP000308705"/>
    </source>
</evidence>
<dbReference type="EMBL" id="SZQA01000006">
    <property type="protein sequence ID" value="TKK89480.1"/>
    <property type="molecule type" value="Genomic_DNA"/>
</dbReference>
<gene>
    <name evidence="1" type="ORF">FDA94_08780</name>
</gene>